<keyword evidence="8" id="KW-1185">Reference proteome</keyword>
<sequence>MQAEKDPSVDRIAPGGDDEAKQLSDGWVRRRQRIAAKIESTAWRLFAERTYSQVTVEEIAAASGCSIRTVTRHFPAKEDLLLDFQRRKNRVILQAFAELAPTDDPVPAIWATWPRLADREGESLAAYAMWGRAAETAPEVMHRAHGERRSGIQAALTALLARSLGTDPDNDVQVHVMAAMLESANSALVDYWLSRGGVDDLGSLYETVGRLPRLERLPDGG</sequence>
<dbReference type="Gene3D" id="1.10.357.10">
    <property type="entry name" value="Tetracycline Repressor, domain 2"/>
    <property type="match status" value="1"/>
</dbReference>
<gene>
    <name evidence="7" type="ORF">SAMN05443668_103583</name>
</gene>
<evidence type="ECO:0000256" key="4">
    <source>
        <dbReference type="PROSITE-ProRule" id="PRU00335"/>
    </source>
</evidence>
<dbReference type="GO" id="GO:0003700">
    <property type="term" value="F:DNA-binding transcription factor activity"/>
    <property type="evidence" value="ECO:0007669"/>
    <property type="project" value="TreeGrafter"/>
</dbReference>
<dbReference type="GO" id="GO:0000976">
    <property type="term" value="F:transcription cis-regulatory region binding"/>
    <property type="evidence" value="ECO:0007669"/>
    <property type="project" value="TreeGrafter"/>
</dbReference>
<reference evidence="7 8" key="1">
    <citation type="submission" date="2016-11" db="EMBL/GenBank/DDBJ databases">
        <authorList>
            <person name="Jaros S."/>
            <person name="Januszkiewicz K."/>
            <person name="Wedrychowicz H."/>
        </authorList>
    </citation>
    <scope>NUCLEOTIDE SEQUENCE [LARGE SCALE GENOMIC DNA]</scope>
    <source>
        <strain evidence="7 8">DSM 46144</strain>
    </source>
</reference>
<feature type="region of interest" description="Disordered" evidence="5">
    <location>
        <begin position="1"/>
        <end position="24"/>
    </location>
</feature>
<dbReference type="InterPro" id="IPR001647">
    <property type="entry name" value="HTH_TetR"/>
</dbReference>
<keyword evidence="2 4" id="KW-0238">DNA-binding</keyword>
<name>A0A1M7PQH2_9ACTN</name>
<evidence type="ECO:0000256" key="3">
    <source>
        <dbReference type="ARBA" id="ARBA00023163"/>
    </source>
</evidence>
<dbReference type="InterPro" id="IPR050109">
    <property type="entry name" value="HTH-type_TetR-like_transc_reg"/>
</dbReference>
<dbReference type="Gene3D" id="1.10.10.60">
    <property type="entry name" value="Homeodomain-like"/>
    <property type="match status" value="1"/>
</dbReference>
<keyword evidence="1" id="KW-0805">Transcription regulation</keyword>
<accession>A0A1M7PQH2</accession>
<dbReference type="Proteomes" id="UP000184440">
    <property type="component" value="Unassembled WGS sequence"/>
</dbReference>
<evidence type="ECO:0000256" key="2">
    <source>
        <dbReference type="ARBA" id="ARBA00023125"/>
    </source>
</evidence>
<keyword evidence="3" id="KW-0804">Transcription</keyword>
<evidence type="ECO:0000256" key="1">
    <source>
        <dbReference type="ARBA" id="ARBA00023015"/>
    </source>
</evidence>
<evidence type="ECO:0000313" key="7">
    <source>
        <dbReference type="EMBL" id="SHN19583.1"/>
    </source>
</evidence>
<dbReference type="PROSITE" id="PS50977">
    <property type="entry name" value="HTH_TETR_2"/>
    <property type="match status" value="1"/>
</dbReference>
<dbReference type="AlphaFoldDB" id="A0A1M7PQH2"/>
<dbReference type="PANTHER" id="PTHR30055:SF234">
    <property type="entry name" value="HTH-TYPE TRANSCRIPTIONAL REGULATOR BETI"/>
    <property type="match status" value="1"/>
</dbReference>
<dbReference type="Pfam" id="PF00440">
    <property type="entry name" value="TetR_N"/>
    <property type="match status" value="1"/>
</dbReference>
<dbReference type="EMBL" id="FRCS01000003">
    <property type="protein sequence ID" value="SHN19583.1"/>
    <property type="molecule type" value="Genomic_DNA"/>
</dbReference>
<evidence type="ECO:0000259" key="6">
    <source>
        <dbReference type="PROSITE" id="PS50977"/>
    </source>
</evidence>
<evidence type="ECO:0000313" key="8">
    <source>
        <dbReference type="Proteomes" id="UP000184440"/>
    </source>
</evidence>
<dbReference type="STRING" id="134849.SAMN05443668_103583"/>
<protein>
    <submittedName>
        <fullName evidence="7">Transcriptional regulator, TetR family</fullName>
    </submittedName>
</protein>
<dbReference type="SUPFAM" id="SSF46689">
    <property type="entry name" value="Homeodomain-like"/>
    <property type="match status" value="1"/>
</dbReference>
<feature type="DNA-binding region" description="H-T-H motif" evidence="4">
    <location>
        <begin position="55"/>
        <end position="74"/>
    </location>
</feature>
<proteinExistence type="predicted"/>
<dbReference type="PANTHER" id="PTHR30055">
    <property type="entry name" value="HTH-TYPE TRANSCRIPTIONAL REGULATOR RUTR"/>
    <property type="match status" value="1"/>
</dbReference>
<dbReference type="RefSeq" id="WP_073256755.1">
    <property type="nucleotide sequence ID" value="NZ_FRCS01000003.1"/>
</dbReference>
<evidence type="ECO:0000256" key="5">
    <source>
        <dbReference type="SAM" id="MobiDB-lite"/>
    </source>
</evidence>
<organism evidence="7 8">
    <name type="scientific">Cryptosporangium aurantiacum</name>
    <dbReference type="NCBI Taxonomy" id="134849"/>
    <lineage>
        <taxon>Bacteria</taxon>
        <taxon>Bacillati</taxon>
        <taxon>Actinomycetota</taxon>
        <taxon>Actinomycetes</taxon>
        <taxon>Cryptosporangiales</taxon>
        <taxon>Cryptosporangiaceae</taxon>
        <taxon>Cryptosporangium</taxon>
    </lineage>
</organism>
<feature type="domain" description="HTH tetR-type" evidence="6">
    <location>
        <begin position="32"/>
        <end position="92"/>
    </location>
</feature>
<dbReference type="InterPro" id="IPR009057">
    <property type="entry name" value="Homeodomain-like_sf"/>
</dbReference>